<name>A0A5C7A0K4_9GAMM</name>
<dbReference type="AlphaFoldDB" id="A0A5C7A0K4"/>
<gene>
    <name evidence="1" type="ORF">ES754_09420</name>
</gene>
<dbReference type="RefSeq" id="WP_147223947.1">
    <property type="nucleotide sequence ID" value="NZ_CAJGYY010000001.1"/>
</dbReference>
<sequence>MADANLLINLVENKRDYRIFSQYFEKHTSVLALPTPAITEFLVMDDNYQRSDFLTISNNFCRTFNFDIKSARVAARIFSDLLKDGFFKQNKDNRQKVKVDIQIIGMTLANQIPKIFTGDKEINDIITLLKLPIEVVNIERDNEFFGLPLFQDLDA</sequence>
<organism evidence="1 2">
    <name type="scientific">Psychrobacter frigidicola</name>
    <dbReference type="NCBI Taxonomy" id="45611"/>
    <lineage>
        <taxon>Bacteria</taxon>
        <taxon>Pseudomonadati</taxon>
        <taxon>Pseudomonadota</taxon>
        <taxon>Gammaproteobacteria</taxon>
        <taxon>Moraxellales</taxon>
        <taxon>Moraxellaceae</taxon>
        <taxon>Psychrobacter</taxon>
    </lineage>
</organism>
<dbReference type="OrthoDB" id="6687089at2"/>
<protein>
    <submittedName>
        <fullName evidence="1">PIN domain-containing protein</fullName>
    </submittedName>
</protein>
<evidence type="ECO:0000313" key="2">
    <source>
        <dbReference type="Proteomes" id="UP000321903"/>
    </source>
</evidence>
<dbReference type="Gene3D" id="3.40.50.1010">
    <property type="entry name" value="5'-nuclease"/>
    <property type="match status" value="1"/>
</dbReference>
<dbReference type="EMBL" id="VORZ01000003">
    <property type="protein sequence ID" value="TXD96362.1"/>
    <property type="molecule type" value="Genomic_DNA"/>
</dbReference>
<proteinExistence type="predicted"/>
<keyword evidence="2" id="KW-1185">Reference proteome</keyword>
<comment type="caution">
    <text evidence="1">The sequence shown here is derived from an EMBL/GenBank/DDBJ whole genome shotgun (WGS) entry which is preliminary data.</text>
</comment>
<reference evidence="1 2" key="1">
    <citation type="submission" date="2019-08" db="EMBL/GenBank/DDBJ databases">
        <title>Genome sequence of Psychrobacter frigidicola ACAM304 (type strain).</title>
        <authorList>
            <person name="Bowman J.P."/>
        </authorList>
    </citation>
    <scope>NUCLEOTIDE SEQUENCE [LARGE SCALE GENOMIC DNA]</scope>
    <source>
        <strain evidence="1 2">ACAM 304</strain>
    </source>
</reference>
<accession>A0A5C7A0K4</accession>
<dbReference type="Proteomes" id="UP000321903">
    <property type="component" value="Unassembled WGS sequence"/>
</dbReference>
<evidence type="ECO:0000313" key="1">
    <source>
        <dbReference type="EMBL" id="TXD96362.1"/>
    </source>
</evidence>